<dbReference type="GO" id="GO:0005886">
    <property type="term" value="C:plasma membrane"/>
    <property type="evidence" value="ECO:0007669"/>
    <property type="project" value="TreeGrafter"/>
</dbReference>
<dbReference type="AlphaFoldDB" id="A0A3P6RH47"/>
<keyword evidence="3" id="KW-1185">Reference proteome</keyword>
<proteinExistence type="predicted"/>
<dbReference type="OrthoDB" id="2149267at2759"/>
<keyword evidence="1" id="KW-0812">Transmembrane</keyword>
<protein>
    <submittedName>
        <fullName evidence="2">Uncharacterized protein</fullName>
    </submittedName>
</protein>
<keyword evidence="1" id="KW-1133">Transmembrane helix</keyword>
<dbReference type="EMBL" id="UYRT01019567">
    <property type="protein sequence ID" value="VDK58577.1"/>
    <property type="molecule type" value="Genomic_DNA"/>
</dbReference>
<evidence type="ECO:0000313" key="3">
    <source>
        <dbReference type="Proteomes" id="UP000271098"/>
    </source>
</evidence>
<dbReference type="PANTHER" id="PTHR45702:SF2">
    <property type="entry name" value="KUZBANIAN, ISOFORM A"/>
    <property type="match status" value="1"/>
</dbReference>
<gene>
    <name evidence="2" type="ORF">GPUH_LOCUS7504</name>
</gene>
<organism evidence="2 3">
    <name type="scientific">Gongylonema pulchrum</name>
    <dbReference type="NCBI Taxonomy" id="637853"/>
    <lineage>
        <taxon>Eukaryota</taxon>
        <taxon>Metazoa</taxon>
        <taxon>Ecdysozoa</taxon>
        <taxon>Nematoda</taxon>
        <taxon>Chromadorea</taxon>
        <taxon>Rhabditida</taxon>
        <taxon>Spirurina</taxon>
        <taxon>Spiruromorpha</taxon>
        <taxon>Spiruroidea</taxon>
        <taxon>Gongylonematidae</taxon>
        <taxon>Gongylonema</taxon>
    </lineage>
</organism>
<accession>A0A3P6RH47</accession>
<feature type="transmembrane region" description="Helical" evidence="1">
    <location>
        <begin position="25"/>
        <end position="47"/>
    </location>
</feature>
<evidence type="ECO:0000256" key="1">
    <source>
        <dbReference type="SAM" id="Phobius"/>
    </source>
</evidence>
<dbReference type="Proteomes" id="UP000271098">
    <property type="component" value="Unassembled WGS sequence"/>
</dbReference>
<reference evidence="2 3" key="1">
    <citation type="submission" date="2018-11" db="EMBL/GenBank/DDBJ databases">
        <authorList>
            <consortium name="Pathogen Informatics"/>
        </authorList>
    </citation>
    <scope>NUCLEOTIDE SEQUENCE [LARGE SCALE GENOMIC DNA]</scope>
</reference>
<dbReference type="InterPro" id="IPR051489">
    <property type="entry name" value="ADAM_Metalloproteinase"/>
</dbReference>
<evidence type="ECO:0000313" key="2">
    <source>
        <dbReference type="EMBL" id="VDK58577.1"/>
    </source>
</evidence>
<dbReference type="GO" id="GO:0006509">
    <property type="term" value="P:membrane protein ectodomain proteolysis"/>
    <property type="evidence" value="ECO:0007669"/>
    <property type="project" value="TreeGrafter"/>
</dbReference>
<dbReference type="GO" id="GO:0007219">
    <property type="term" value="P:Notch signaling pathway"/>
    <property type="evidence" value="ECO:0007669"/>
    <property type="project" value="TreeGrafter"/>
</dbReference>
<keyword evidence="1" id="KW-0472">Membrane</keyword>
<name>A0A3P6RH47_9BILA</name>
<dbReference type="PANTHER" id="PTHR45702">
    <property type="entry name" value="ADAM10/ADAM17 METALLOPEPTIDASE FAMILY MEMBER"/>
    <property type="match status" value="1"/>
</dbReference>
<dbReference type="GO" id="GO:0004222">
    <property type="term" value="F:metalloendopeptidase activity"/>
    <property type="evidence" value="ECO:0007669"/>
    <property type="project" value="TreeGrafter"/>
</dbReference>
<sequence>MARLKNVIFNPKTLHEVKYWIQVNWWAVVLGGLGLLVFMTLFIKICAVHTPSTNPNKAPALNIYDTLRRPKNLIQRKHGRAAHQLPHIERFSGVPCFLN</sequence>